<protein>
    <submittedName>
        <fullName evidence="8">Site-specific DNA recombinase</fullName>
    </submittedName>
</protein>
<keyword evidence="3" id="KW-0238">DNA-binding</keyword>
<dbReference type="PANTHER" id="PTHR30461:SF2">
    <property type="entry name" value="SERINE RECOMBINASE PINE-RELATED"/>
    <property type="match status" value="1"/>
</dbReference>
<dbReference type="PROSITE" id="PS00397">
    <property type="entry name" value="RECOMBINASES_1"/>
    <property type="match status" value="1"/>
</dbReference>
<dbReference type="GO" id="GO:0015074">
    <property type="term" value="P:DNA integration"/>
    <property type="evidence" value="ECO:0007669"/>
    <property type="project" value="UniProtKB-KW"/>
</dbReference>
<keyword evidence="4" id="KW-0233">DNA recombination</keyword>
<evidence type="ECO:0000313" key="9">
    <source>
        <dbReference type="Proteomes" id="UP000242497"/>
    </source>
</evidence>
<dbReference type="STRING" id="1123349.SAMN02744037_02654"/>
<dbReference type="AlphaFoldDB" id="A0A1M6TR57"/>
<comment type="similarity">
    <text evidence="1">Belongs to the site-specific recombinase resolvase family.</text>
</comment>
<feature type="domain" description="Resolvase/invertase-type recombinase catalytic" evidence="7">
    <location>
        <begin position="3"/>
        <end position="140"/>
    </location>
</feature>
<evidence type="ECO:0000256" key="4">
    <source>
        <dbReference type="ARBA" id="ARBA00023172"/>
    </source>
</evidence>
<dbReference type="SMART" id="SM00857">
    <property type="entry name" value="Resolvase"/>
    <property type="match status" value="1"/>
</dbReference>
<dbReference type="OrthoDB" id="9797501at2"/>
<dbReference type="Pfam" id="PF02796">
    <property type="entry name" value="HTH_7"/>
    <property type="match status" value="1"/>
</dbReference>
<keyword evidence="9" id="KW-1185">Reference proteome</keyword>
<dbReference type="PANTHER" id="PTHR30461">
    <property type="entry name" value="DNA-INVERTASE FROM LAMBDOID PROPHAGE"/>
    <property type="match status" value="1"/>
</dbReference>
<reference evidence="9" key="1">
    <citation type="submission" date="2016-11" db="EMBL/GenBank/DDBJ databases">
        <authorList>
            <person name="Varghese N."/>
            <person name="Submissions S."/>
        </authorList>
    </citation>
    <scope>NUCLEOTIDE SEQUENCE [LARGE SCALE GENOMIC DNA]</scope>
    <source>
        <strain evidence="9">DSM 15518</strain>
    </source>
</reference>
<evidence type="ECO:0000259" key="7">
    <source>
        <dbReference type="PROSITE" id="PS51736"/>
    </source>
</evidence>
<dbReference type="FunFam" id="3.40.50.1390:FF:000001">
    <property type="entry name" value="DNA recombinase"/>
    <property type="match status" value="1"/>
</dbReference>
<dbReference type="Proteomes" id="UP000242497">
    <property type="component" value="Unassembled WGS sequence"/>
</dbReference>
<dbReference type="CDD" id="cd03768">
    <property type="entry name" value="SR_ResInv"/>
    <property type="match status" value="1"/>
</dbReference>
<gene>
    <name evidence="8" type="ORF">SAMN02744037_02654</name>
</gene>
<evidence type="ECO:0000256" key="2">
    <source>
        <dbReference type="ARBA" id="ARBA00022908"/>
    </source>
</evidence>
<dbReference type="PROSITE" id="PS51736">
    <property type="entry name" value="RECOMBINASES_3"/>
    <property type="match status" value="1"/>
</dbReference>
<evidence type="ECO:0000256" key="6">
    <source>
        <dbReference type="PROSITE-ProRule" id="PRU10137"/>
    </source>
</evidence>
<evidence type="ECO:0000256" key="1">
    <source>
        <dbReference type="ARBA" id="ARBA00009913"/>
    </source>
</evidence>
<dbReference type="Pfam" id="PF00239">
    <property type="entry name" value="Resolvase"/>
    <property type="match status" value="1"/>
</dbReference>
<evidence type="ECO:0000256" key="5">
    <source>
        <dbReference type="PIRSR" id="PIRSR606118-50"/>
    </source>
</evidence>
<organism evidence="8 9">
    <name type="scientific">Tepidibacter formicigenes DSM 15518</name>
    <dbReference type="NCBI Taxonomy" id="1123349"/>
    <lineage>
        <taxon>Bacteria</taxon>
        <taxon>Bacillati</taxon>
        <taxon>Bacillota</taxon>
        <taxon>Clostridia</taxon>
        <taxon>Peptostreptococcales</taxon>
        <taxon>Peptostreptococcaceae</taxon>
        <taxon>Tepidibacter</taxon>
    </lineage>
</organism>
<dbReference type="GO" id="GO:0000150">
    <property type="term" value="F:DNA strand exchange activity"/>
    <property type="evidence" value="ECO:0007669"/>
    <property type="project" value="InterPro"/>
</dbReference>
<dbReference type="InterPro" id="IPR006118">
    <property type="entry name" value="Recombinase_CS"/>
</dbReference>
<evidence type="ECO:0000313" key="8">
    <source>
        <dbReference type="EMBL" id="SHK59308.1"/>
    </source>
</evidence>
<keyword evidence="2" id="KW-0229">DNA integration</keyword>
<evidence type="ECO:0000256" key="3">
    <source>
        <dbReference type="ARBA" id="ARBA00023125"/>
    </source>
</evidence>
<dbReference type="PROSITE" id="PS00398">
    <property type="entry name" value="RECOMBINASES_2"/>
    <property type="match status" value="1"/>
</dbReference>
<proteinExistence type="inferred from homology"/>
<dbReference type="EMBL" id="FRAE01000104">
    <property type="protein sequence ID" value="SHK59308.1"/>
    <property type="molecule type" value="Genomic_DNA"/>
</dbReference>
<dbReference type="SUPFAM" id="SSF53041">
    <property type="entry name" value="Resolvase-like"/>
    <property type="match status" value="1"/>
</dbReference>
<dbReference type="InterPro" id="IPR006119">
    <property type="entry name" value="Resolv_N"/>
</dbReference>
<dbReference type="InterPro" id="IPR036162">
    <property type="entry name" value="Resolvase-like_N_sf"/>
</dbReference>
<dbReference type="InterPro" id="IPR006120">
    <property type="entry name" value="Resolvase_HTH_dom"/>
</dbReference>
<name>A0A1M6TR57_9FIRM</name>
<dbReference type="InterPro" id="IPR050639">
    <property type="entry name" value="SSR_resolvase"/>
</dbReference>
<accession>A0A1M6TR57</accession>
<feature type="active site" description="O-(5'-phospho-DNA)-serine intermediate" evidence="5 6">
    <location>
        <position position="11"/>
    </location>
</feature>
<sequence>MGKLFGYARVSTKDQNLDLQINTLKEAGCHPSDIYVEKISSRKKERPIFKKVSNLLQEGDTLVIWKLDRIGRSLVELVNIIEEINQKKANLKTLTGSLMIDTSTAQGKLMYSITAAFAEYERDINRERTLAGLEAARRRGVKFGPKFKLTDKDIKKMKQMKDVGMSIKDILSYFNIGKTTYYRYINSDKIDS</sequence>
<dbReference type="GO" id="GO:0003677">
    <property type="term" value="F:DNA binding"/>
    <property type="evidence" value="ECO:0007669"/>
    <property type="project" value="UniProtKB-KW"/>
</dbReference>
<dbReference type="Gene3D" id="3.40.50.1390">
    <property type="entry name" value="Resolvase, N-terminal catalytic domain"/>
    <property type="match status" value="1"/>
</dbReference>
<dbReference type="RefSeq" id="WP_072890812.1">
    <property type="nucleotide sequence ID" value="NZ_FRAE01000104.1"/>
</dbReference>